<name>A0A6A6DXW4_9PEZI</name>
<proteinExistence type="predicted"/>
<dbReference type="AlphaFoldDB" id="A0A6A6DXW4"/>
<evidence type="ECO:0000313" key="2">
    <source>
        <dbReference type="EMBL" id="KAF2184507.1"/>
    </source>
</evidence>
<dbReference type="Proteomes" id="UP000800200">
    <property type="component" value="Unassembled WGS sequence"/>
</dbReference>
<protein>
    <submittedName>
        <fullName evidence="2">Uncharacterized protein</fullName>
    </submittedName>
</protein>
<evidence type="ECO:0000313" key="3">
    <source>
        <dbReference type="Proteomes" id="UP000800200"/>
    </source>
</evidence>
<sequence length="100" mass="10749">MATFNDASPPIQLIPSPQVSMLDFFFPGFTGISAATEQLLAVKSNSYARVRITHGETLFRANSPVIFAESIMPLKMIGSDKDVSSRGGHGTCPPPCIMHP</sequence>
<reference evidence="2" key="1">
    <citation type="journal article" date="2020" name="Stud. Mycol.">
        <title>101 Dothideomycetes genomes: a test case for predicting lifestyles and emergence of pathogens.</title>
        <authorList>
            <person name="Haridas S."/>
            <person name="Albert R."/>
            <person name="Binder M."/>
            <person name="Bloem J."/>
            <person name="Labutti K."/>
            <person name="Salamov A."/>
            <person name="Andreopoulos B."/>
            <person name="Baker S."/>
            <person name="Barry K."/>
            <person name="Bills G."/>
            <person name="Bluhm B."/>
            <person name="Cannon C."/>
            <person name="Castanera R."/>
            <person name="Culley D."/>
            <person name="Daum C."/>
            <person name="Ezra D."/>
            <person name="Gonzalez J."/>
            <person name="Henrissat B."/>
            <person name="Kuo A."/>
            <person name="Liang C."/>
            <person name="Lipzen A."/>
            <person name="Lutzoni F."/>
            <person name="Magnuson J."/>
            <person name="Mondo S."/>
            <person name="Nolan M."/>
            <person name="Ohm R."/>
            <person name="Pangilinan J."/>
            <person name="Park H.-J."/>
            <person name="Ramirez L."/>
            <person name="Alfaro M."/>
            <person name="Sun H."/>
            <person name="Tritt A."/>
            <person name="Yoshinaga Y."/>
            <person name="Zwiers L.-H."/>
            <person name="Turgeon B."/>
            <person name="Goodwin S."/>
            <person name="Spatafora J."/>
            <person name="Crous P."/>
            <person name="Grigoriev I."/>
        </authorList>
    </citation>
    <scope>NUCLEOTIDE SEQUENCE</scope>
    <source>
        <strain evidence="2">CBS 207.26</strain>
    </source>
</reference>
<keyword evidence="3" id="KW-1185">Reference proteome</keyword>
<organism evidence="2 3">
    <name type="scientific">Zopfia rhizophila CBS 207.26</name>
    <dbReference type="NCBI Taxonomy" id="1314779"/>
    <lineage>
        <taxon>Eukaryota</taxon>
        <taxon>Fungi</taxon>
        <taxon>Dikarya</taxon>
        <taxon>Ascomycota</taxon>
        <taxon>Pezizomycotina</taxon>
        <taxon>Dothideomycetes</taxon>
        <taxon>Dothideomycetes incertae sedis</taxon>
        <taxon>Zopfiaceae</taxon>
        <taxon>Zopfia</taxon>
    </lineage>
</organism>
<dbReference type="OrthoDB" id="10251412at2759"/>
<evidence type="ECO:0000256" key="1">
    <source>
        <dbReference type="SAM" id="MobiDB-lite"/>
    </source>
</evidence>
<dbReference type="EMBL" id="ML994637">
    <property type="protein sequence ID" value="KAF2184507.1"/>
    <property type="molecule type" value="Genomic_DNA"/>
</dbReference>
<feature type="region of interest" description="Disordered" evidence="1">
    <location>
        <begin position="79"/>
        <end position="100"/>
    </location>
</feature>
<accession>A0A6A6DXW4</accession>
<gene>
    <name evidence="2" type="ORF">K469DRAFT_688528</name>
</gene>